<protein>
    <submittedName>
        <fullName evidence="2">Uncharacterized protein</fullName>
    </submittedName>
</protein>
<evidence type="ECO:0000313" key="2">
    <source>
        <dbReference type="EMBL" id="PON72307.1"/>
    </source>
</evidence>
<name>A0A2P5DGB0_PARAD</name>
<dbReference type="Proteomes" id="UP000237105">
    <property type="component" value="Unassembled WGS sequence"/>
</dbReference>
<evidence type="ECO:0000313" key="3">
    <source>
        <dbReference type="Proteomes" id="UP000237105"/>
    </source>
</evidence>
<dbReference type="AlphaFoldDB" id="A0A2P5DGB0"/>
<organism evidence="2 3">
    <name type="scientific">Parasponia andersonii</name>
    <name type="common">Sponia andersonii</name>
    <dbReference type="NCBI Taxonomy" id="3476"/>
    <lineage>
        <taxon>Eukaryota</taxon>
        <taxon>Viridiplantae</taxon>
        <taxon>Streptophyta</taxon>
        <taxon>Embryophyta</taxon>
        <taxon>Tracheophyta</taxon>
        <taxon>Spermatophyta</taxon>
        <taxon>Magnoliopsida</taxon>
        <taxon>eudicotyledons</taxon>
        <taxon>Gunneridae</taxon>
        <taxon>Pentapetalae</taxon>
        <taxon>rosids</taxon>
        <taxon>fabids</taxon>
        <taxon>Rosales</taxon>
        <taxon>Cannabaceae</taxon>
        <taxon>Parasponia</taxon>
    </lineage>
</organism>
<dbReference type="EMBL" id="JXTB01000040">
    <property type="protein sequence ID" value="PON72307.1"/>
    <property type="molecule type" value="Genomic_DNA"/>
</dbReference>
<gene>
    <name evidence="2" type="ORF">PanWU01x14_066980</name>
</gene>
<proteinExistence type="predicted"/>
<sequence length="83" mass="9095">MRSFAVTRRRRRTSTSCGCHEPPPTAGKISAGKSRHRDGFSPIVPPPDVRSPHHCHRSIRIGSTFVFQSLSASNSAPVRSCLL</sequence>
<comment type="caution">
    <text evidence="2">The sequence shown here is derived from an EMBL/GenBank/DDBJ whole genome shotgun (WGS) entry which is preliminary data.</text>
</comment>
<reference evidence="3" key="1">
    <citation type="submission" date="2016-06" db="EMBL/GenBank/DDBJ databases">
        <title>Parallel loss of symbiosis genes in relatives of nitrogen-fixing non-legume Parasponia.</title>
        <authorList>
            <person name="Van Velzen R."/>
            <person name="Holmer R."/>
            <person name="Bu F."/>
            <person name="Rutten L."/>
            <person name="Van Zeijl A."/>
            <person name="Liu W."/>
            <person name="Santuari L."/>
            <person name="Cao Q."/>
            <person name="Sharma T."/>
            <person name="Shen D."/>
            <person name="Roswanjaya Y."/>
            <person name="Wardhani T."/>
            <person name="Kalhor M.S."/>
            <person name="Jansen J."/>
            <person name="Van den Hoogen J."/>
            <person name="Gungor B."/>
            <person name="Hartog M."/>
            <person name="Hontelez J."/>
            <person name="Verver J."/>
            <person name="Yang W.-C."/>
            <person name="Schijlen E."/>
            <person name="Repin R."/>
            <person name="Schilthuizen M."/>
            <person name="Schranz E."/>
            <person name="Heidstra R."/>
            <person name="Miyata K."/>
            <person name="Fedorova E."/>
            <person name="Kohlen W."/>
            <person name="Bisseling T."/>
            <person name="Smit S."/>
            <person name="Geurts R."/>
        </authorList>
    </citation>
    <scope>NUCLEOTIDE SEQUENCE [LARGE SCALE GENOMIC DNA]</scope>
    <source>
        <strain evidence="3">cv. WU1-14</strain>
    </source>
</reference>
<accession>A0A2P5DGB0</accession>
<feature type="region of interest" description="Disordered" evidence="1">
    <location>
        <begin position="1"/>
        <end position="54"/>
    </location>
</feature>
<keyword evidence="3" id="KW-1185">Reference proteome</keyword>
<evidence type="ECO:0000256" key="1">
    <source>
        <dbReference type="SAM" id="MobiDB-lite"/>
    </source>
</evidence>